<sequence length="304" mass="33661">MRTYNFIIGKPVRFTGNTINIQESVDKSENNAYQIKDSLQIEFEVVKDNTDKPNKAYVTVYNLPDTIVQYLKDNLDNSLGGILEAGQDGNNVQVFAGAVEYMEDSWDRHTRKTKFIFGDAKQNLAYAKTNRSYRAGTSANKIISDLVSDMKLPIGRIANVSGSIQSARSFSGKCSDSLSKFCKEFGANFSVQDGASYVTVTGKRFEQFVYEVSEETGMIGSPSPKQPYMSKVAKAAQDATKEDVGLEVKTQLLGAIIPESTIYLKSSYYDGFYKVIKVTHNGSYEGGDWMSTLQLVETTGTLVQ</sequence>
<protein>
    <recommendedName>
        <fullName evidence="3">Tail protein</fullName>
    </recommendedName>
</protein>
<dbReference type="EMBL" id="MK804893">
    <property type="protein sequence ID" value="QDB73999.1"/>
    <property type="molecule type" value="Genomic_DNA"/>
</dbReference>
<dbReference type="Proteomes" id="UP000316128">
    <property type="component" value="Segment"/>
</dbReference>
<gene>
    <name evidence="1" type="ORF">2L372D_085</name>
</gene>
<evidence type="ECO:0000313" key="2">
    <source>
        <dbReference type="Proteomes" id="UP000316128"/>
    </source>
</evidence>
<name>A0A4Y5TYA6_9CAUD</name>
<accession>A0A4Y5TYA6</accession>
<keyword evidence="2" id="KW-1185">Reference proteome</keyword>
<proteinExistence type="predicted"/>
<reference evidence="1 2" key="1">
    <citation type="submission" date="2019-04" db="EMBL/GenBank/DDBJ databases">
        <title>Nine Novel Phages from a Plateau Lake in Southwest China Provide Insights into Aeromonas Phage Diversity.</title>
        <authorList>
            <person name="Xiao W."/>
            <person name="Bai M."/>
            <person name="Wang Y."/>
            <person name="Cui X."/>
        </authorList>
    </citation>
    <scope>NUCLEOTIDE SEQUENCE [LARGE SCALE GENOMIC DNA]</scope>
</reference>
<organism evidence="1 2">
    <name type="scientific">Aeromonas phage 2L372D</name>
    <dbReference type="NCBI Taxonomy" id="2588097"/>
    <lineage>
        <taxon>Viruses</taxon>
        <taxon>Duplodnaviria</taxon>
        <taxon>Heunggongvirae</taxon>
        <taxon>Uroviricota</taxon>
        <taxon>Caudoviricetes</taxon>
        <taxon>Plateaulakevirus</taxon>
        <taxon>Plateaulakevirus pv2L372D</taxon>
    </lineage>
</organism>
<evidence type="ECO:0008006" key="3">
    <source>
        <dbReference type="Google" id="ProtNLM"/>
    </source>
</evidence>
<evidence type="ECO:0000313" key="1">
    <source>
        <dbReference type="EMBL" id="QDB73999.1"/>
    </source>
</evidence>